<gene>
    <name evidence="2" type="primary">LOC129922449</name>
</gene>
<organism evidence="1 2">
    <name type="scientific">Biomphalaria glabrata</name>
    <name type="common">Bloodfluke planorb</name>
    <name type="synonym">Freshwater snail</name>
    <dbReference type="NCBI Taxonomy" id="6526"/>
    <lineage>
        <taxon>Eukaryota</taxon>
        <taxon>Metazoa</taxon>
        <taxon>Spiralia</taxon>
        <taxon>Lophotrochozoa</taxon>
        <taxon>Mollusca</taxon>
        <taxon>Gastropoda</taxon>
        <taxon>Heterobranchia</taxon>
        <taxon>Euthyneura</taxon>
        <taxon>Panpulmonata</taxon>
        <taxon>Hygrophila</taxon>
        <taxon>Lymnaeoidea</taxon>
        <taxon>Planorbidae</taxon>
        <taxon>Biomphalaria</taxon>
    </lineage>
</organism>
<dbReference type="Proteomes" id="UP001165740">
    <property type="component" value="Chromosome 13"/>
</dbReference>
<dbReference type="GeneID" id="129922449"/>
<dbReference type="PANTHER" id="PTHR15505">
    <property type="entry name" value="RIIA DOMAIN-CONTAINING PROTEIN 1"/>
    <property type="match status" value="1"/>
</dbReference>
<sequence>MEKHDLGGVNDLGALSQAQQADLNQFKIKTRIGNEKYLREHPEVEWSIAGFLSDVLMKRPESIREFAAEYFTNPTLPDKVEKQLAIRLEKLKQNRVIQSLT</sequence>
<dbReference type="SUPFAM" id="SSF47391">
    <property type="entry name" value="Dimerization-anchoring domain of cAMP-dependent PK regulatory subunit"/>
    <property type="match status" value="1"/>
</dbReference>
<dbReference type="PANTHER" id="PTHR15505:SF4">
    <property type="entry name" value="RIIA DOMAIN-CONTAINING PROTEIN 1"/>
    <property type="match status" value="1"/>
</dbReference>
<dbReference type="RefSeq" id="XP_055864480.1">
    <property type="nucleotide sequence ID" value="XM_056008505.1"/>
</dbReference>
<dbReference type="CDD" id="cd22971">
    <property type="entry name" value="DD_RIIAD1"/>
    <property type="match status" value="1"/>
</dbReference>
<dbReference type="InterPro" id="IPR059162">
    <property type="entry name" value="RIIAD1"/>
</dbReference>
<accession>A0A9W2YPB5</accession>
<reference evidence="2" key="1">
    <citation type="submission" date="2025-08" db="UniProtKB">
        <authorList>
            <consortium name="RefSeq"/>
        </authorList>
    </citation>
    <scope>IDENTIFICATION</scope>
</reference>
<dbReference type="OrthoDB" id="10249338at2759"/>
<dbReference type="OMA" id="AADHFTN"/>
<name>A0A9W2YPB5_BIOGL</name>
<dbReference type="AlphaFoldDB" id="A0A9W2YPB5"/>
<evidence type="ECO:0000313" key="1">
    <source>
        <dbReference type="Proteomes" id="UP001165740"/>
    </source>
</evidence>
<protein>
    <submittedName>
        <fullName evidence="2">RIIa domain-containing protein 1-like</fullName>
    </submittedName>
</protein>
<keyword evidence="1" id="KW-1185">Reference proteome</keyword>
<evidence type="ECO:0000313" key="2">
    <source>
        <dbReference type="RefSeq" id="XP_055864480.1"/>
    </source>
</evidence>
<proteinExistence type="predicted"/>